<dbReference type="SUPFAM" id="SSF53850">
    <property type="entry name" value="Periplasmic binding protein-like II"/>
    <property type="match status" value="1"/>
</dbReference>
<feature type="domain" description="Uncharacterised protein YhfZ C-terminal" evidence="2">
    <location>
        <begin position="75"/>
        <end position="306"/>
    </location>
</feature>
<evidence type="ECO:0000313" key="3">
    <source>
        <dbReference type="EMBL" id="KMT61133.1"/>
    </source>
</evidence>
<keyword evidence="4" id="KW-1185">Reference proteome</keyword>
<reference evidence="3 4" key="1">
    <citation type="journal article" date="2015" name="Genome Biol. Evol.">
        <title>Comparative Genomics of Listeria Sensu Lato: Genus-Wide Differences in Evolutionary Dynamics and the Progressive Gain of Complex, Potentially Pathogenicity-Related Traits through Lateral Gene Transfer.</title>
        <authorList>
            <person name="Chiara M."/>
            <person name="Caruso M."/>
            <person name="D'Erchia A.M."/>
            <person name="Manzari C."/>
            <person name="Fraccalvieri R."/>
            <person name="Goffredo E."/>
            <person name="Latorre L."/>
            <person name="Miccolupo A."/>
            <person name="Padalino I."/>
            <person name="Santagada G."/>
            <person name="Chiocco D."/>
            <person name="Pesole G."/>
            <person name="Horner D.S."/>
            <person name="Parisi A."/>
        </authorList>
    </citation>
    <scope>NUCLEOTIDE SEQUENCE [LARGE SCALE GENOMIC DNA]</scope>
    <source>
        <strain evidence="3 4">1991</strain>
    </source>
</reference>
<gene>
    <name evidence="3" type="ORF">X560_0200</name>
</gene>
<comment type="caution">
    <text evidence="3">The sequence shown here is derived from an EMBL/GenBank/DDBJ whole genome shotgun (WGS) entry which is preliminary data.</text>
</comment>
<evidence type="ECO:0008006" key="5">
    <source>
        <dbReference type="Google" id="ProtNLM"/>
    </source>
</evidence>
<dbReference type="EMBL" id="AZHO01000004">
    <property type="protein sequence ID" value="KMT61133.1"/>
    <property type="molecule type" value="Genomic_DNA"/>
</dbReference>
<dbReference type="OrthoDB" id="147067at2"/>
<dbReference type="AlphaFoldDB" id="A0A0J8GK62"/>
<dbReference type="Gene3D" id="3.40.190.10">
    <property type="entry name" value="Periplasmic binding protein-like II"/>
    <property type="match status" value="2"/>
</dbReference>
<proteinExistence type="predicted"/>
<dbReference type="Pfam" id="PF14503">
    <property type="entry name" value="YhfZ_C"/>
    <property type="match status" value="1"/>
</dbReference>
<evidence type="ECO:0000259" key="2">
    <source>
        <dbReference type="Pfam" id="PF14503"/>
    </source>
</evidence>
<dbReference type="PATRIC" id="fig|1430899.3.peg.201"/>
<feature type="domain" description="YhfZ helix-turn-helix" evidence="1">
    <location>
        <begin position="25"/>
        <end position="71"/>
    </location>
</feature>
<sequence length="306" mass="34298">MSVQGYQKIGLAVIFLAKKMMTLKVSDRIQTIEEYTQEAQVSRGTIQNAFRFLKDNQAISLVSKGHLGTFIGDMDYQKLWNLTEIGILTGAMPLPYSVLYEGLATGLYKAAEDYGIETNIAYVSGSKTRIDLLKRGRYDYVITSKSTADAAIKDSEPVKTCFAFGAKTYLSEHVLLLADKSKERIEDGMRVGLDPTSIDMELLTKYACEGRNVNYVTMPYNQIVNQIRANRIDAGIWNYDEIKEKQIPVAIRPIGNSAITKDASNAVVLVRENETGISNFLKAVIKRETVLNYQIAVMKNEIMPQY</sequence>
<evidence type="ECO:0000313" key="4">
    <source>
        <dbReference type="Proteomes" id="UP000052258"/>
    </source>
</evidence>
<dbReference type="Proteomes" id="UP000052258">
    <property type="component" value="Unassembled WGS sequence"/>
</dbReference>
<accession>A0A0J8GK62</accession>
<dbReference type="InterPro" id="IPR032791">
    <property type="entry name" value="YhfZ_C"/>
</dbReference>
<dbReference type="RefSeq" id="WP_007477176.1">
    <property type="nucleotide sequence ID" value="NZ_KQ130610.1"/>
</dbReference>
<dbReference type="InterPro" id="IPR041444">
    <property type="entry name" value="HTH_41"/>
</dbReference>
<organism evidence="3 4">
    <name type="scientific">Listeria fleischmannii 1991</name>
    <dbReference type="NCBI Taxonomy" id="1430899"/>
    <lineage>
        <taxon>Bacteria</taxon>
        <taxon>Bacillati</taxon>
        <taxon>Bacillota</taxon>
        <taxon>Bacilli</taxon>
        <taxon>Bacillales</taxon>
        <taxon>Listeriaceae</taxon>
        <taxon>Listeria</taxon>
    </lineage>
</organism>
<name>A0A0J8GK62_9LIST</name>
<protein>
    <recommendedName>
        <fullName evidence="5">Transcriptional regulator</fullName>
    </recommendedName>
</protein>
<dbReference type="Pfam" id="PF14502">
    <property type="entry name" value="HTH_41"/>
    <property type="match status" value="1"/>
</dbReference>
<evidence type="ECO:0000259" key="1">
    <source>
        <dbReference type="Pfam" id="PF14502"/>
    </source>
</evidence>
<dbReference type="NCBIfam" id="NF041241">
    <property type="entry name" value="YhfZ_full"/>
    <property type="match status" value="1"/>
</dbReference>